<protein>
    <submittedName>
        <fullName evidence="2">Cyclic lactone autoinducer peptide</fullName>
    </submittedName>
</protein>
<dbReference type="AlphaFoldDB" id="A0A0D1BY47"/>
<dbReference type="EMBL" id="JXSU01000006">
    <property type="protein sequence ID" value="KIS25320.1"/>
    <property type="molecule type" value="Genomic_DNA"/>
</dbReference>
<feature type="signal peptide" evidence="1">
    <location>
        <begin position="1"/>
        <end position="26"/>
    </location>
</feature>
<reference evidence="2 3" key="1">
    <citation type="submission" date="2014-06" db="EMBL/GenBank/DDBJ databases">
        <title>Genome characterization of distinct group I Clostridium botulinum lineages.</title>
        <authorList>
            <person name="Giordani F."/>
            <person name="Anselmo A."/>
            <person name="Fillo S."/>
            <person name="Palozzi A.M."/>
            <person name="Fortunato A."/>
            <person name="Gentile B."/>
            <person name="Ciammaruconi A."/>
            <person name="Anniballi F."/>
            <person name="De Medici D."/>
            <person name="Lista F."/>
        </authorList>
    </citation>
    <scope>NUCLEOTIDE SEQUENCE [LARGE SCALE GENOMIC DNA]</scope>
    <source>
        <strain evidence="2 3">B2 450</strain>
    </source>
</reference>
<dbReference type="NCBIfam" id="TIGR04223">
    <property type="entry name" value="quorum_AgrD"/>
    <property type="match status" value="1"/>
</dbReference>
<dbReference type="OrthoDB" id="1809626at2"/>
<accession>A0A0D1BY47</accession>
<evidence type="ECO:0000256" key="1">
    <source>
        <dbReference type="SAM" id="SignalP"/>
    </source>
</evidence>
<keyword evidence="1" id="KW-0732">Signal</keyword>
<gene>
    <name evidence="2" type="ORF">N495_01700</name>
</gene>
<comment type="caution">
    <text evidence="2">The sequence shown here is derived from an EMBL/GenBank/DDBJ whole genome shotgun (WGS) entry which is preliminary data.</text>
</comment>
<dbReference type="InterPro" id="IPR009229">
    <property type="entry name" value="AgrD"/>
</dbReference>
<dbReference type="Proteomes" id="UP000032250">
    <property type="component" value="Unassembled WGS sequence"/>
</dbReference>
<name>A0A0D1BY47_CLOBO</name>
<sequence>MKKLSKRALMLVATFTTLLASIVASSACVWCVYQPEEPKCLKEE</sequence>
<feature type="chain" id="PRO_5002228109" evidence="1">
    <location>
        <begin position="27"/>
        <end position="44"/>
    </location>
</feature>
<dbReference type="RefSeq" id="WP_043031082.1">
    <property type="nucleotide sequence ID" value="NZ_JXSU01000006.1"/>
</dbReference>
<evidence type="ECO:0000313" key="2">
    <source>
        <dbReference type="EMBL" id="KIS25320.1"/>
    </source>
</evidence>
<dbReference type="HOGENOM" id="CLU_217513_0_0_9"/>
<dbReference type="PROSITE" id="PS51257">
    <property type="entry name" value="PROKAR_LIPOPROTEIN"/>
    <property type="match status" value="1"/>
</dbReference>
<organism evidence="2 3">
    <name type="scientific">Clostridium botulinum B2 450</name>
    <dbReference type="NCBI Taxonomy" id="1379739"/>
    <lineage>
        <taxon>Bacteria</taxon>
        <taxon>Bacillati</taxon>
        <taxon>Bacillota</taxon>
        <taxon>Clostridia</taxon>
        <taxon>Eubacteriales</taxon>
        <taxon>Clostridiaceae</taxon>
        <taxon>Clostridium</taxon>
    </lineage>
</organism>
<evidence type="ECO:0000313" key="3">
    <source>
        <dbReference type="Proteomes" id="UP000032250"/>
    </source>
</evidence>
<proteinExistence type="predicted"/>
<dbReference type="PATRIC" id="fig|1379739.3.peg.644"/>